<keyword evidence="6" id="KW-0694">RNA-binding</keyword>
<comment type="similarity">
    <text evidence="1">Belongs to the HicA mRNA interferase family.</text>
</comment>
<evidence type="ECO:0000256" key="4">
    <source>
        <dbReference type="ARBA" id="ARBA00022759"/>
    </source>
</evidence>
<dbReference type="GO" id="GO:0003729">
    <property type="term" value="F:mRNA binding"/>
    <property type="evidence" value="ECO:0007669"/>
    <property type="project" value="InterPro"/>
</dbReference>
<accession>A0A1F5KQK4</accession>
<keyword evidence="4" id="KW-0255">Endonuclease</keyword>
<dbReference type="Pfam" id="PF07927">
    <property type="entry name" value="HicA_toxin"/>
    <property type="match status" value="1"/>
</dbReference>
<comment type="caution">
    <text evidence="8">The sequence shown here is derived from an EMBL/GenBank/DDBJ whole genome shotgun (WGS) entry which is preliminary data.</text>
</comment>
<organism evidence="8 9">
    <name type="scientific">Candidatus Daviesbacteria bacterium RIFCSPLOWO2_01_FULL_39_12</name>
    <dbReference type="NCBI Taxonomy" id="1797785"/>
    <lineage>
        <taxon>Bacteria</taxon>
        <taxon>Candidatus Daviesiibacteriota</taxon>
    </lineage>
</organism>
<keyword evidence="7" id="KW-0346">Stress response</keyword>
<keyword evidence="5" id="KW-0378">Hydrolase</keyword>
<dbReference type="Proteomes" id="UP000178565">
    <property type="component" value="Unassembled WGS sequence"/>
</dbReference>
<evidence type="ECO:0000256" key="3">
    <source>
        <dbReference type="ARBA" id="ARBA00022722"/>
    </source>
</evidence>
<evidence type="ECO:0000256" key="2">
    <source>
        <dbReference type="ARBA" id="ARBA00022649"/>
    </source>
</evidence>
<dbReference type="Gene3D" id="3.30.920.30">
    <property type="entry name" value="Hypothetical protein"/>
    <property type="match status" value="1"/>
</dbReference>
<evidence type="ECO:0000256" key="5">
    <source>
        <dbReference type="ARBA" id="ARBA00022801"/>
    </source>
</evidence>
<evidence type="ECO:0000313" key="9">
    <source>
        <dbReference type="Proteomes" id="UP000178565"/>
    </source>
</evidence>
<dbReference type="SUPFAM" id="SSF54786">
    <property type="entry name" value="YcfA/nrd intein domain"/>
    <property type="match status" value="1"/>
</dbReference>
<dbReference type="AlphaFoldDB" id="A0A1F5KQK4"/>
<dbReference type="GO" id="GO:0004519">
    <property type="term" value="F:endonuclease activity"/>
    <property type="evidence" value="ECO:0007669"/>
    <property type="project" value="UniProtKB-KW"/>
</dbReference>
<gene>
    <name evidence="8" type="ORF">A3B45_01340</name>
</gene>
<dbReference type="GO" id="GO:0016787">
    <property type="term" value="F:hydrolase activity"/>
    <property type="evidence" value="ECO:0007669"/>
    <property type="project" value="UniProtKB-KW"/>
</dbReference>
<keyword evidence="3" id="KW-0540">Nuclease</keyword>
<proteinExistence type="inferred from homology"/>
<dbReference type="InterPro" id="IPR038570">
    <property type="entry name" value="HicA_sf"/>
</dbReference>
<reference evidence="8 9" key="1">
    <citation type="journal article" date="2016" name="Nat. Commun.">
        <title>Thousands of microbial genomes shed light on interconnected biogeochemical processes in an aquifer system.</title>
        <authorList>
            <person name="Anantharaman K."/>
            <person name="Brown C.T."/>
            <person name="Hug L.A."/>
            <person name="Sharon I."/>
            <person name="Castelle C.J."/>
            <person name="Probst A.J."/>
            <person name="Thomas B.C."/>
            <person name="Singh A."/>
            <person name="Wilkins M.J."/>
            <person name="Karaoz U."/>
            <person name="Brodie E.L."/>
            <person name="Williams K.H."/>
            <person name="Hubbard S.S."/>
            <person name="Banfield J.F."/>
        </authorList>
    </citation>
    <scope>NUCLEOTIDE SEQUENCE [LARGE SCALE GENOMIC DNA]</scope>
</reference>
<evidence type="ECO:0000256" key="7">
    <source>
        <dbReference type="ARBA" id="ARBA00023016"/>
    </source>
</evidence>
<dbReference type="STRING" id="1797785.A3B45_01340"/>
<keyword evidence="2" id="KW-1277">Toxin-antitoxin system</keyword>
<evidence type="ECO:0000256" key="1">
    <source>
        <dbReference type="ARBA" id="ARBA00006620"/>
    </source>
</evidence>
<sequence length="76" mass="8872">MARITPIHWRKLLKIFQAEACILVGQTGDHLELKKAGAKRRIVIPKYRDIPVFIIENNLKTAGISRKRYFELQQKV</sequence>
<protein>
    <recommendedName>
        <fullName evidence="10">Addiction module toxin, HicA family</fullName>
    </recommendedName>
</protein>
<dbReference type="EMBL" id="MFDM01000017">
    <property type="protein sequence ID" value="OGE43162.1"/>
    <property type="molecule type" value="Genomic_DNA"/>
</dbReference>
<name>A0A1F5KQK4_9BACT</name>
<dbReference type="InterPro" id="IPR012933">
    <property type="entry name" value="HicA_mRNA_interferase"/>
</dbReference>
<evidence type="ECO:0000313" key="8">
    <source>
        <dbReference type="EMBL" id="OGE43162.1"/>
    </source>
</evidence>
<evidence type="ECO:0000256" key="6">
    <source>
        <dbReference type="ARBA" id="ARBA00022884"/>
    </source>
</evidence>
<evidence type="ECO:0008006" key="10">
    <source>
        <dbReference type="Google" id="ProtNLM"/>
    </source>
</evidence>